<proteinExistence type="predicted"/>
<dbReference type="AlphaFoldDB" id="A0A7W3P997"/>
<reference evidence="1 2" key="1">
    <citation type="submission" date="2020-07" db="EMBL/GenBank/DDBJ databases">
        <title>Sequencing the genomes of 1000 actinobacteria strains.</title>
        <authorList>
            <person name="Klenk H.-P."/>
        </authorList>
    </citation>
    <scope>NUCLEOTIDE SEQUENCE [LARGE SCALE GENOMIC DNA]</scope>
    <source>
        <strain evidence="1 2">DSM 21349</strain>
    </source>
</reference>
<dbReference type="RefSeq" id="WP_182538043.1">
    <property type="nucleotide sequence ID" value="NZ_JACGXA010000001.1"/>
</dbReference>
<evidence type="ECO:0000313" key="2">
    <source>
        <dbReference type="Proteomes" id="UP000580910"/>
    </source>
</evidence>
<dbReference type="EMBL" id="JACGXA010000001">
    <property type="protein sequence ID" value="MBA8803202.1"/>
    <property type="molecule type" value="Genomic_DNA"/>
</dbReference>
<protein>
    <submittedName>
        <fullName evidence="1">Uncharacterized protein</fullName>
    </submittedName>
</protein>
<name>A0A7W3P997_9ACTN</name>
<keyword evidence="2" id="KW-1185">Reference proteome</keyword>
<organism evidence="1 2">
    <name type="scientific">Nocardioides ginsengisegetis</name>
    <dbReference type="NCBI Taxonomy" id="661491"/>
    <lineage>
        <taxon>Bacteria</taxon>
        <taxon>Bacillati</taxon>
        <taxon>Actinomycetota</taxon>
        <taxon>Actinomycetes</taxon>
        <taxon>Propionibacteriales</taxon>
        <taxon>Nocardioidaceae</taxon>
        <taxon>Nocardioides</taxon>
    </lineage>
</organism>
<gene>
    <name evidence="1" type="ORF">FB382_001493</name>
</gene>
<evidence type="ECO:0000313" key="1">
    <source>
        <dbReference type="EMBL" id="MBA8803202.1"/>
    </source>
</evidence>
<accession>A0A7W3P997</accession>
<sequence length="99" mass="11015">MVDLRHPSCDVCRAIVPRNLMRFHRVWHETQADGSTRFFDQDVNPDIAQVLEAVAALRAVPPVSARAEFVEDLRARLMAEALETTPRSLSVLTAGSEGE</sequence>
<dbReference type="Proteomes" id="UP000580910">
    <property type="component" value="Unassembled WGS sequence"/>
</dbReference>
<comment type="caution">
    <text evidence="1">The sequence shown here is derived from an EMBL/GenBank/DDBJ whole genome shotgun (WGS) entry which is preliminary data.</text>
</comment>